<sequence length="95" mass="11502">MFVKKQTKKMVIEVFHNSLDEMWETIKRLEQEGWSGNTRVSVVGMPLFELKLRNDEEVKRFKELYQMTKVQEPERGSYFNDCPFVLFTIHEREIK</sequence>
<evidence type="ECO:0000313" key="2">
    <source>
        <dbReference type="EMBL" id="MEC0483395.1"/>
    </source>
</evidence>
<organism evidence="1 3">
    <name type="scientific">Bacillus glycinifermentans</name>
    <dbReference type="NCBI Taxonomy" id="1664069"/>
    <lineage>
        <taxon>Bacteria</taxon>
        <taxon>Bacillati</taxon>
        <taxon>Bacillota</taxon>
        <taxon>Bacilli</taxon>
        <taxon>Bacillales</taxon>
        <taxon>Bacillaceae</taxon>
        <taxon>Bacillus</taxon>
    </lineage>
</organism>
<keyword evidence="4" id="KW-1185">Reference proteome</keyword>
<comment type="caution">
    <text evidence="1">The sequence shown here is derived from an EMBL/GenBank/DDBJ whole genome shotgun (WGS) entry which is preliminary data.</text>
</comment>
<dbReference type="AlphaFoldDB" id="A0A0T6BM73"/>
<protein>
    <submittedName>
        <fullName evidence="1">Uncharacterized protein</fullName>
    </submittedName>
</protein>
<evidence type="ECO:0000313" key="4">
    <source>
        <dbReference type="Proteomes" id="UP001341297"/>
    </source>
</evidence>
<dbReference type="RefSeq" id="WP_048356237.1">
    <property type="nucleotide sequence ID" value="NZ_CP023481.1"/>
</dbReference>
<dbReference type="EMBL" id="LECW02000030">
    <property type="protein sequence ID" value="KRT92731.1"/>
    <property type="molecule type" value="Genomic_DNA"/>
</dbReference>
<accession>A0A0T6BM73</accession>
<dbReference type="Proteomes" id="UP000036168">
    <property type="component" value="Unassembled WGS sequence"/>
</dbReference>
<gene>
    <name evidence="1" type="ORF">AB447_222390</name>
    <name evidence="2" type="ORF">P8828_00785</name>
</gene>
<proteinExistence type="predicted"/>
<dbReference type="STRING" id="1664069.BGLY_2012"/>
<dbReference type="EMBL" id="JARRTL010000004">
    <property type="protein sequence ID" value="MEC0483395.1"/>
    <property type="molecule type" value="Genomic_DNA"/>
</dbReference>
<reference evidence="1" key="2">
    <citation type="submission" date="2015-10" db="EMBL/GenBank/DDBJ databases">
        <authorList>
            <person name="Gilbert D.G."/>
        </authorList>
    </citation>
    <scope>NUCLEOTIDE SEQUENCE</scope>
    <source>
        <strain evidence="1">GO-13</strain>
    </source>
</reference>
<dbReference type="OrthoDB" id="9873030at2"/>
<evidence type="ECO:0000313" key="1">
    <source>
        <dbReference type="EMBL" id="KRT92731.1"/>
    </source>
</evidence>
<name>A0A0T6BM73_9BACI</name>
<reference evidence="2 4" key="3">
    <citation type="submission" date="2023-03" db="EMBL/GenBank/DDBJ databases">
        <title>Agriculturally important microbes genome sequencing.</title>
        <authorList>
            <person name="Dunlap C."/>
        </authorList>
    </citation>
    <scope>NUCLEOTIDE SEQUENCE [LARGE SCALE GENOMIC DNA]</scope>
    <source>
        <strain evidence="2 4">CBP-3203</strain>
    </source>
</reference>
<dbReference type="Proteomes" id="UP001341297">
    <property type="component" value="Unassembled WGS sequence"/>
</dbReference>
<reference evidence="1 3" key="1">
    <citation type="journal article" date="2015" name="Int. J. Syst. Evol. Microbiol.">
        <title>Bacillus glycinifermentans sp. nov., isolated from fermented soybean paste.</title>
        <authorList>
            <person name="Kim S.J."/>
            <person name="Dunlap C.A."/>
            <person name="Kwon S.W."/>
            <person name="Rooney A.P."/>
        </authorList>
    </citation>
    <scope>NUCLEOTIDE SEQUENCE [LARGE SCALE GENOMIC DNA]</scope>
    <source>
        <strain evidence="1 3">GO-13</strain>
    </source>
</reference>
<evidence type="ECO:0000313" key="3">
    <source>
        <dbReference type="Proteomes" id="UP000036168"/>
    </source>
</evidence>